<dbReference type="Proteomes" id="UP001154282">
    <property type="component" value="Unassembled WGS sequence"/>
</dbReference>
<keyword evidence="2" id="KW-1185">Reference proteome</keyword>
<accession>A0AAV0QTI0</accession>
<sequence>MQREGLSTFTITPRLGMYTVTSRQPTSCSIKDSGLR</sequence>
<proteinExistence type="predicted"/>
<dbReference type="EMBL" id="CAMGYJ010000010">
    <property type="protein sequence ID" value="CAI0547453.1"/>
    <property type="molecule type" value="Genomic_DNA"/>
</dbReference>
<protein>
    <submittedName>
        <fullName evidence="1">Uncharacterized protein</fullName>
    </submittedName>
</protein>
<name>A0AAV0QTI0_9ROSI</name>
<dbReference type="AlphaFoldDB" id="A0AAV0QTI0"/>
<comment type="caution">
    <text evidence="1">The sequence shown here is derived from an EMBL/GenBank/DDBJ whole genome shotgun (WGS) entry which is preliminary data.</text>
</comment>
<organism evidence="1 2">
    <name type="scientific">Linum tenue</name>
    <dbReference type="NCBI Taxonomy" id="586396"/>
    <lineage>
        <taxon>Eukaryota</taxon>
        <taxon>Viridiplantae</taxon>
        <taxon>Streptophyta</taxon>
        <taxon>Embryophyta</taxon>
        <taxon>Tracheophyta</taxon>
        <taxon>Spermatophyta</taxon>
        <taxon>Magnoliopsida</taxon>
        <taxon>eudicotyledons</taxon>
        <taxon>Gunneridae</taxon>
        <taxon>Pentapetalae</taxon>
        <taxon>rosids</taxon>
        <taxon>fabids</taxon>
        <taxon>Malpighiales</taxon>
        <taxon>Linaceae</taxon>
        <taxon>Linum</taxon>
    </lineage>
</organism>
<gene>
    <name evidence="1" type="ORF">LITE_LOCUS44369</name>
</gene>
<reference evidence="1" key="1">
    <citation type="submission" date="2022-08" db="EMBL/GenBank/DDBJ databases">
        <authorList>
            <person name="Gutierrez-Valencia J."/>
        </authorList>
    </citation>
    <scope>NUCLEOTIDE SEQUENCE</scope>
</reference>
<evidence type="ECO:0000313" key="2">
    <source>
        <dbReference type="Proteomes" id="UP001154282"/>
    </source>
</evidence>
<evidence type="ECO:0000313" key="1">
    <source>
        <dbReference type="EMBL" id="CAI0547453.1"/>
    </source>
</evidence>